<evidence type="ECO:0000313" key="2">
    <source>
        <dbReference type="Proteomes" id="UP001064489"/>
    </source>
</evidence>
<name>A0AAD5J8Q7_ACENE</name>
<reference evidence="1" key="1">
    <citation type="journal article" date="2022" name="Plant J.">
        <title>Strategies of tolerance reflected in two North American maple genomes.</title>
        <authorList>
            <person name="McEvoy S.L."/>
            <person name="Sezen U.U."/>
            <person name="Trouern-Trend A."/>
            <person name="McMahon S.M."/>
            <person name="Schaberg P.G."/>
            <person name="Yang J."/>
            <person name="Wegrzyn J.L."/>
            <person name="Swenson N.G."/>
        </authorList>
    </citation>
    <scope>NUCLEOTIDE SEQUENCE</scope>
    <source>
        <strain evidence="1">91603</strain>
    </source>
</reference>
<proteinExistence type="predicted"/>
<dbReference type="Pfam" id="PF08284">
    <property type="entry name" value="RVP_2"/>
    <property type="match status" value="1"/>
</dbReference>
<dbReference type="Gene3D" id="2.40.70.10">
    <property type="entry name" value="Acid Proteases"/>
    <property type="match status" value="1"/>
</dbReference>
<dbReference type="CDD" id="cd00303">
    <property type="entry name" value="retropepsin_like"/>
    <property type="match status" value="1"/>
</dbReference>
<protein>
    <recommendedName>
        <fullName evidence="3">Ty3-gypsy retrotransposon protein</fullName>
    </recommendedName>
</protein>
<dbReference type="EMBL" id="JAJSOW010000004">
    <property type="protein sequence ID" value="KAI9191138.1"/>
    <property type="molecule type" value="Genomic_DNA"/>
</dbReference>
<reference evidence="1" key="2">
    <citation type="submission" date="2023-02" db="EMBL/GenBank/DDBJ databases">
        <authorList>
            <person name="Swenson N.G."/>
            <person name="Wegrzyn J.L."/>
            <person name="Mcevoy S.L."/>
        </authorList>
    </citation>
    <scope>NUCLEOTIDE SEQUENCE</scope>
    <source>
        <strain evidence="1">91603</strain>
        <tissue evidence="1">Leaf</tissue>
    </source>
</reference>
<dbReference type="Proteomes" id="UP001064489">
    <property type="component" value="Chromosome 6"/>
</dbReference>
<keyword evidence="2" id="KW-1185">Reference proteome</keyword>
<evidence type="ECO:0000313" key="1">
    <source>
        <dbReference type="EMBL" id="KAI9191138.1"/>
    </source>
</evidence>
<comment type="caution">
    <text evidence="1">The sequence shown here is derived from an EMBL/GenBank/DDBJ whole genome shotgun (WGS) entry which is preliminary data.</text>
</comment>
<accession>A0AAD5J8Q7</accession>
<dbReference type="AlphaFoldDB" id="A0AAD5J8Q7"/>
<evidence type="ECO:0008006" key="3">
    <source>
        <dbReference type="Google" id="ProtNLM"/>
    </source>
</evidence>
<dbReference type="InterPro" id="IPR021109">
    <property type="entry name" value="Peptidase_aspartic_dom_sf"/>
</dbReference>
<organism evidence="1 2">
    <name type="scientific">Acer negundo</name>
    <name type="common">Box elder</name>
    <dbReference type="NCBI Taxonomy" id="4023"/>
    <lineage>
        <taxon>Eukaryota</taxon>
        <taxon>Viridiplantae</taxon>
        <taxon>Streptophyta</taxon>
        <taxon>Embryophyta</taxon>
        <taxon>Tracheophyta</taxon>
        <taxon>Spermatophyta</taxon>
        <taxon>Magnoliopsida</taxon>
        <taxon>eudicotyledons</taxon>
        <taxon>Gunneridae</taxon>
        <taxon>Pentapetalae</taxon>
        <taxon>rosids</taxon>
        <taxon>malvids</taxon>
        <taxon>Sapindales</taxon>
        <taxon>Sapindaceae</taxon>
        <taxon>Hippocastanoideae</taxon>
        <taxon>Acereae</taxon>
        <taxon>Acer</taxon>
    </lineage>
</organism>
<sequence>MNVLITHVEEEKEEPESAPELEAEPGMEMVEISKTVEVSLNSVVGLTTPKTMKMKGIVGDLEVVTLIDPRATHNFISTNLVHKLKLLIAKTESYGVTMGIGDSIRGVGICKGIALYLQGIDIVEDFLPLGLGSSDIILGIQWWQP</sequence>
<gene>
    <name evidence="1" type="ORF">LWI28_004127</name>
</gene>